<gene>
    <name evidence="3" type="ORF">E6C27_scaffold21G00850</name>
</gene>
<dbReference type="PANTHER" id="PTHR48200">
    <property type="entry name" value="PROTEIN, PUTATIVE-RELATED"/>
    <property type="match status" value="1"/>
</dbReference>
<sequence>MSNMSMHSSFESKFDEPSDVLKWAEEMQQKFGDGINNSSQISVLSRCQLSFTQNDLANLKMIWEALTPQRRFMFSKKYGHIAELMYIPVNYFALRAIINFWDPAYGCFTFGSCDLLPTIEEYQAMLSMPGKEREIVYFFNPKKTTKRTLSKFLETVHAAKIQKYIKVKGGEENVPFDYLIKMTQTYVDEDKGLTLLALCIYGAVIFPKAEGYVDGKAVIYRCGDFHSVPLLGPWGGVNYTPLLVLHQVWLKQFIPPTHNLQEFDFSYDPEDCQGKKRQAVCAWKSIRKIKDKGHYEGVTSGYEAWQANRRKNIIDISREVVERGKKTSFEQPNQWIEKSIELEEKNRLLEQENEKLRKETSQWMDHATYLQNELEKTKSFLKNQDKLEKDLETLDKEMRRMNKANRSLKNEKTTLQATMGSQDEYIKDLENGKEYFLERVNDLNTSIGKRETQIMDLEAQNHSLRQTVDSLHLKMAECSEEYEILKIMPIPYTINLLHFKIQAGG</sequence>
<dbReference type="Pfam" id="PF24924">
    <property type="entry name" value="DUF7745"/>
    <property type="match status" value="1"/>
</dbReference>
<comment type="caution">
    <text evidence="3">The sequence shown here is derived from an EMBL/GenBank/DDBJ whole genome shotgun (WGS) entry which is preliminary data.</text>
</comment>
<reference evidence="3 4" key="1">
    <citation type="submission" date="2019-08" db="EMBL/GenBank/DDBJ databases">
        <title>Draft genome sequences of two oriental melons (Cucumis melo L. var makuwa).</title>
        <authorList>
            <person name="Kwon S.-Y."/>
        </authorList>
    </citation>
    <scope>NUCLEOTIDE SEQUENCE [LARGE SCALE GENOMIC DNA]</scope>
    <source>
        <strain evidence="4">cv. SW 3</strain>
        <tissue evidence="3">Leaf</tissue>
    </source>
</reference>
<evidence type="ECO:0000256" key="1">
    <source>
        <dbReference type="SAM" id="Coils"/>
    </source>
</evidence>
<evidence type="ECO:0000313" key="3">
    <source>
        <dbReference type="EMBL" id="KAA0066094.1"/>
    </source>
</evidence>
<keyword evidence="1" id="KW-0175">Coiled coil</keyword>
<dbReference type="EMBL" id="SSTE01000903">
    <property type="protein sequence ID" value="KAA0066094.1"/>
    <property type="molecule type" value="Genomic_DNA"/>
</dbReference>
<feature type="coiled-coil region" evidence="1">
    <location>
        <begin position="339"/>
        <end position="418"/>
    </location>
</feature>
<dbReference type="InterPro" id="IPR056647">
    <property type="entry name" value="DUF7745"/>
</dbReference>
<proteinExistence type="predicted"/>
<evidence type="ECO:0000313" key="4">
    <source>
        <dbReference type="Proteomes" id="UP000321393"/>
    </source>
</evidence>
<dbReference type="OrthoDB" id="1689880at2759"/>
<dbReference type="PANTHER" id="PTHR48200:SF1">
    <property type="entry name" value="AMINOTRANSFERASE-LIKE PLANT MOBILE DOMAIN-CONTAINING PROTEIN"/>
    <property type="match status" value="1"/>
</dbReference>
<accession>A0A5A7VFL0</accession>
<dbReference type="AlphaFoldDB" id="A0A5A7VFL0"/>
<dbReference type="Proteomes" id="UP000321393">
    <property type="component" value="Unassembled WGS sequence"/>
</dbReference>
<protein>
    <submittedName>
        <fullName evidence="3">Girdin-like</fullName>
    </submittedName>
</protein>
<evidence type="ECO:0000259" key="2">
    <source>
        <dbReference type="Pfam" id="PF24924"/>
    </source>
</evidence>
<name>A0A5A7VFL0_CUCMM</name>
<organism evidence="3 4">
    <name type="scientific">Cucumis melo var. makuwa</name>
    <name type="common">Oriental melon</name>
    <dbReference type="NCBI Taxonomy" id="1194695"/>
    <lineage>
        <taxon>Eukaryota</taxon>
        <taxon>Viridiplantae</taxon>
        <taxon>Streptophyta</taxon>
        <taxon>Embryophyta</taxon>
        <taxon>Tracheophyta</taxon>
        <taxon>Spermatophyta</taxon>
        <taxon>Magnoliopsida</taxon>
        <taxon>eudicotyledons</taxon>
        <taxon>Gunneridae</taxon>
        <taxon>Pentapetalae</taxon>
        <taxon>rosids</taxon>
        <taxon>fabids</taxon>
        <taxon>Cucurbitales</taxon>
        <taxon>Cucurbitaceae</taxon>
        <taxon>Benincaseae</taxon>
        <taxon>Cucumis</taxon>
    </lineage>
</organism>
<feature type="domain" description="DUF7745" evidence="2">
    <location>
        <begin position="60"/>
        <end position="217"/>
    </location>
</feature>